<keyword evidence="2" id="KW-1185">Reference proteome</keyword>
<gene>
    <name evidence="1" type="ORF">LX87_05247</name>
</gene>
<dbReference type="Proteomes" id="UP000248790">
    <property type="component" value="Unassembled WGS sequence"/>
</dbReference>
<reference evidence="1 2" key="1">
    <citation type="submission" date="2018-06" db="EMBL/GenBank/DDBJ databases">
        <title>Genomic Encyclopedia of Archaeal and Bacterial Type Strains, Phase II (KMG-II): from individual species to whole genera.</title>
        <authorList>
            <person name="Goeker M."/>
        </authorList>
    </citation>
    <scope>NUCLEOTIDE SEQUENCE [LARGE SCALE GENOMIC DNA]</scope>
    <source>
        <strain evidence="1 2">DSM 21851</strain>
    </source>
</reference>
<protein>
    <submittedName>
        <fullName evidence="1">Uncharacterized protein</fullName>
    </submittedName>
</protein>
<dbReference type="AlphaFoldDB" id="A0A327WN68"/>
<dbReference type="OrthoDB" id="964128at2"/>
<evidence type="ECO:0000313" key="1">
    <source>
        <dbReference type="EMBL" id="RAJ92278.1"/>
    </source>
</evidence>
<name>A0A327WN68_LARAB</name>
<proteinExistence type="predicted"/>
<dbReference type="RefSeq" id="WP_111631243.1">
    <property type="nucleotide sequence ID" value="NZ_QLMC01000008.1"/>
</dbReference>
<comment type="caution">
    <text evidence="1">The sequence shown here is derived from an EMBL/GenBank/DDBJ whole genome shotgun (WGS) entry which is preliminary data.</text>
</comment>
<sequence length="145" mass="16111">MKAILIVALLGIGIGLLQAEAAPFCSRTVQSDSIPSQRRVGLAGQKFQPKPAFLLSQPALQSRPRYHTQIIRPRANQKENGQTPAELSLIHPVIDEKTLSVQVGKDVLQPGKDYAYSPSTNRVRILNPRVLQSNEIIEIMYDTRK</sequence>
<evidence type="ECO:0000313" key="2">
    <source>
        <dbReference type="Proteomes" id="UP000248790"/>
    </source>
</evidence>
<organism evidence="1 2">
    <name type="scientific">Larkinella arboricola</name>
    <dbReference type="NCBI Taxonomy" id="643671"/>
    <lineage>
        <taxon>Bacteria</taxon>
        <taxon>Pseudomonadati</taxon>
        <taxon>Bacteroidota</taxon>
        <taxon>Cytophagia</taxon>
        <taxon>Cytophagales</taxon>
        <taxon>Spirosomataceae</taxon>
        <taxon>Larkinella</taxon>
    </lineage>
</organism>
<accession>A0A327WN68</accession>
<dbReference type="EMBL" id="QLMC01000008">
    <property type="protein sequence ID" value="RAJ92278.1"/>
    <property type="molecule type" value="Genomic_DNA"/>
</dbReference>